<evidence type="ECO:0000313" key="2">
    <source>
        <dbReference type="Proteomes" id="UP000183988"/>
    </source>
</evidence>
<evidence type="ECO:0000313" key="1">
    <source>
        <dbReference type="EMBL" id="SHG61367.1"/>
    </source>
</evidence>
<proteinExistence type="predicted"/>
<protein>
    <recommendedName>
        <fullName evidence="3">DUF4269 domain-containing protein</fullName>
    </recommendedName>
</protein>
<dbReference type="OrthoDB" id="6402248at2"/>
<dbReference type="STRING" id="930117.SAMN05216225_104512"/>
<keyword evidence="2" id="KW-1185">Reference proteome</keyword>
<dbReference type="AlphaFoldDB" id="A0A1M5L8K9"/>
<dbReference type="Pfam" id="PF14091">
    <property type="entry name" value="DUF4269"/>
    <property type="match status" value="1"/>
</dbReference>
<dbReference type="RefSeq" id="WP_072891581.1">
    <property type="nucleotide sequence ID" value="NZ_FQVW01000045.1"/>
</dbReference>
<evidence type="ECO:0008006" key="3">
    <source>
        <dbReference type="Google" id="ProtNLM"/>
    </source>
</evidence>
<organism evidence="1 2">
    <name type="scientific">Ornithinibacillus halophilus</name>
    <dbReference type="NCBI Taxonomy" id="930117"/>
    <lineage>
        <taxon>Bacteria</taxon>
        <taxon>Bacillati</taxon>
        <taxon>Bacillota</taxon>
        <taxon>Bacilli</taxon>
        <taxon>Bacillales</taxon>
        <taxon>Bacillaceae</taxon>
        <taxon>Ornithinibacillus</taxon>
    </lineage>
</organism>
<reference evidence="1 2" key="1">
    <citation type="submission" date="2016-11" db="EMBL/GenBank/DDBJ databases">
        <authorList>
            <person name="Jaros S."/>
            <person name="Januszkiewicz K."/>
            <person name="Wedrychowicz H."/>
        </authorList>
    </citation>
    <scope>NUCLEOTIDE SEQUENCE [LARGE SCALE GENOMIC DNA]</scope>
    <source>
        <strain evidence="1 2">IBRC-M 10683</strain>
    </source>
</reference>
<sequence length="177" mass="20500">MFSTIDYLKKGNKGQRKAYHAISRLGIIDSLSDYDPILCGTLPIGINSKNSDLDIIMEVQDFQSYEKKVRKLYGNKEDFRIKRLQIRGRSVVKANFIFDGFEFELFGQDQPVKEQNAYLHMIIEDSILKQFPDIRKEVIKLKKQGLKTEPAFCKVLQLKGDNPYEVLLNYGKQKGMI</sequence>
<dbReference type="Proteomes" id="UP000183988">
    <property type="component" value="Unassembled WGS sequence"/>
</dbReference>
<accession>A0A1M5L8K9</accession>
<dbReference type="EMBL" id="FQVW01000045">
    <property type="protein sequence ID" value="SHG61367.1"/>
    <property type="molecule type" value="Genomic_DNA"/>
</dbReference>
<gene>
    <name evidence="1" type="ORF">SAMN05216225_104512</name>
</gene>
<name>A0A1M5L8K9_9BACI</name>
<dbReference type="InterPro" id="IPR025365">
    <property type="entry name" value="DUF4269"/>
</dbReference>